<keyword evidence="1" id="KW-0812">Transmembrane</keyword>
<dbReference type="Proteomes" id="UP001153714">
    <property type="component" value="Chromosome 4"/>
</dbReference>
<dbReference type="AlphaFoldDB" id="A0A9N9RA28"/>
<evidence type="ECO:0000313" key="3">
    <source>
        <dbReference type="Proteomes" id="UP001153714"/>
    </source>
</evidence>
<name>A0A9N9RA28_9NEOP</name>
<keyword evidence="3" id="KW-1185">Reference proteome</keyword>
<organism evidence="2 3">
    <name type="scientific">Diatraea saccharalis</name>
    <name type="common">sugarcane borer</name>
    <dbReference type="NCBI Taxonomy" id="40085"/>
    <lineage>
        <taxon>Eukaryota</taxon>
        <taxon>Metazoa</taxon>
        <taxon>Ecdysozoa</taxon>
        <taxon>Arthropoda</taxon>
        <taxon>Hexapoda</taxon>
        <taxon>Insecta</taxon>
        <taxon>Pterygota</taxon>
        <taxon>Neoptera</taxon>
        <taxon>Endopterygota</taxon>
        <taxon>Lepidoptera</taxon>
        <taxon>Glossata</taxon>
        <taxon>Ditrysia</taxon>
        <taxon>Pyraloidea</taxon>
        <taxon>Crambidae</taxon>
        <taxon>Crambinae</taxon>
        <taxon>Diatraea</taxon>
    </lineage>
</organism>
<feature type="transmembrane region" description="Helical" evidence="1">
    <location>
        <begin position="35"/>
        <end position="53"/>
    </location>
</feature>
<protein>
    <submittedName>
        <fullName evidence="2">Uncharacterized protein</fullName>
    </submittedName>
</protein>
<dbReference type="OrthoDB" id="10071220at2759"/>
<reference evidence="2" key="2">
    <citation type="submission" date="2022-10" db="EMBL/GenBank/DDBJ databases">
        <authorList>
            <consortium name="ENA_rothamsted_submissions"/>
            <consortium name="culmorum"/>
            <person name="King R."/>
        </authorList>
    </citation>
    <scope>NUCLEOTIDE SEQUENCE</scope>
</reference>
<accession>A0A9N9RA28</accession>
<reference evidence="2" key="1">
    <citation type="submission" date="2021-12" db="EMBL/GenBank/DDBJ databases">
        <authorList>
            <person name="King R."/>
        </authorList>
    </citation>
    <scope>NUCLEOTIDE SEQUENCE</scope>
</reference>
<gene>
    <name evidence="2" type="ORF">DIATSA_LOCUS10026</name>
</gene>
<proteinExistence type="predicted"/>
<keyword evidence="1" id="KW-0472">Membrane</keyword>
<evidence type="ECO:0000256" key="1">
    <source>
        <dbReference type="SAM" id="Phobius"/>
    </source>
</evidence>
<dbReference type="EMBL" id="OU893335">
    <property type="protein sequence ID" value="CAG9792503.1"/>
    <property type="molecule type" value="Genomic_DNA"/>
</dbReference>
<sequence length="109" mass="13340">MDFEKASQTSLKKYFDNIVIKGCNFHLGQIIYRQIQKRVVTLAVILYYLLYYWEYTRFHGQYRIEVWREIPDSLDLLELDLNINKVLIIRGRIKSRHWEETILCVHFKK</sequence>
<keyword evidence="1" id="KW-1133">Transmembrane helix</keyword>
<evidence type="ECO:0000313" key="2">
    <source>
        <dbReference type="EMBL" id="CAG9792503.1"/>
    </source>
</evidence>